<evidence type="ECO:0000313" key="2">
    <source>
        <dbReference type="Proteomes" id="UP000468388"/>
    </source>
</evidence>
<dbReference type="RefSeq" id="WP_157302144.1">
    <property type="nucleotide sequence ID" value="NZ_BAAAZB010000015.1"/>
</dbReference>
<gene>
    <name evidence="1" type="ORF">GO495_22950</name>
</gene>
<evidence type="ECO:0000313" key="1">
    <source>
        <dbReference type="EMBL" id="MVT43476.1"/>
    </source>
</evidence>
<organism evidence="1 2">
    <name type="scientific">Chitinophaga oryziterrae</name>
    <dbReference type="NCBI Taxonomy" id="1031224"/>
    <lineage>
        <taxon>Bacteria</taxon>
        <taxon>Pseudomonadati</taxon>
        <taxon>Bacteroidota</taxon>
        <taxon>Chitinophagia</taxon>
        <taxon>Chitinophagales</taxon>
        <taxon>Chitinophagaceae</taxon>
        <taxon>Chitinophaga</taxon>
    </lineage>
</organism>
<dbReference type="EMBL" id="WRXO01000007">
    <property type="protein sequence ID" value="MVT43476.1"/>
    <property type="molecule type" value="Genomic_DNA"/>
</dbReference>
<dbReference type="AlphaFoldDB" id="A0A6N8JGM3"/>
<comment type="caution">
    <text evidence="1">The sequence shown here is derived from an EMBL/GenBank/DDBJ whole genome shotgun (WGS) entry which is preliminary data.</text>
</comment>
<dbReference type="Proteomes" id="UP000468388">
    <property type="component" value="Unassembled WGS sequence"/>
</dbReference>
<sequence>MAIVRPRLNDFYNIPLKQEDIDFALPFLDEDIPLYVDPFLLWKIPSQQDNGLHLAVVSAFNAIGNQFIKGKEQEAIQTLIDLTECDEAGLGNSKTRTGKKLGVKASEEILELFKKIPQIKNNGFEHFEEVQLLIQGISKDRISDITCSLIKSFLVDYTLEKCDKYKFPFEKCSVPIFNIQTLKIILEETYLPVNPNTQKPIILVPKRWLRYNPWLNYEDYFDNYYIKDHQKTFGNRLNRVQLLDFNRHNYDMVNAYTRQKVANQQSCVNDPLFTQIPILSAKRKSETIVGLPTGKDQNADRKYEDNMVSVLASMLYPYLDFAQEQSRTESGLHIRDIIFYNNRSYDFLTEIYDKYEATQLVIELKNVKTLERDHLNQLNRYLSDQFGRFGILFTRNAAPKNIYDNTINLWSAHRKCILILDDSDLVMMADMYENKQRDPIDIIKRKYIQFTRDCPS</sequence>
<proteinExistence type="predicted"/>
<reference evidence="1 2" key="1">
    <citation type="submission" date="2019-12" db="EMBL/GenBank/DDBJ databases">
        <title>The draft genomic sequence of strain Chitinophaga oryziterrae JCM 16595.</title>
        <authorList>
            <person name="Zhang X."/>
        </authorList>
    </citation>
    <scope>NUCLEOTIDE SEQUENCE [LARGE SCALE GENOMIC DNA]</scope>
    <source>
        <strain evidence="1 2">JCM 16595</strain>
    </source>
</reference>
<keyword evidence="2" id="KW-1185">Reference proteome</keyword>
<accession>A0A6N8JGM3</accession>
<name>A0A6N8JGM3_9BACT</name>
<dbReference type="OrthoDB" id="6691177at2"/>
<protein>
    <recommendedName>
        <fullName evidence="3">Restriction endonuclease type IV Mrr domain-containing protein</fullName>
    </recommendedName>
</protein>
<evidence type="ECO:0008006" key="3">
    <source>
        <dbReference type="Google" id="ProtNLM"/>
    </source>
</evidence>